<feature type="region of interest" description="Disordered" evidence="9">
    <location>
        <begin position="749"/>
        <end position="769"/>
    </location>
</feature>
<sequence length="769" mass="80333">MTQLDIGEVLEDRYRIDTPIARGGMSTVYRCVDLRLGRSVAAKVMDERYAGDPVFRNRFRREARSMAQLSDPCLVNVYDTSADGGHVFLIMELITGGTLRELLAERGPMPPHAATAVMRSALTGLSVAHKAGMVHRDIKPDNILINVDGQVKLADFGLVRAAAASPAAGDRIIGTASYLSPEQVENAGMGPASDVYSAGIVLFELLTGRTPFTGEDDTARAYARLTEDVPPPSAWIDGVPPLFDELVATATAREPGDRFADAGEFLEALEDVAAELGLAAFRVPAPRDSAAHRATGFVDMPTDMLTGAIPAPGAAESTVTTGPSDSGTETTRFPEQESGTEETRMLPVTPGTPTGADETTVLPEQDGLRAAVPLPPAEPPATNRAAAAEEPHYGGGNPDHLDDVSFRPAVTSGSKLGLITWLAVVAVVTVMIAVGAWWYGSGRYGEVPQVLGMDPATATATVTEAGFEPVSRNVYDDTVPFDQVVGTDPPGDQRVPRGEPVSVLISLGAPTVPALPTDRDPGRFRAALSERTLRWKDGESVYSDDVPAGGVVNTEPPSGATVPVDGAVTVHLSRGPAPVKIPKVTGMSGDEARTALERAGFTVSATDERFDPEVDAGDAVTTAPPAGKTLKRGSDVTLIVSNALTVPDIVGMAEDEALGELSDAGLSVGETARSDLVGATANAVMDVSPKPGVRVDPADPRVNLLVAKKVNVPFVIGKRADEARKLLEDAGLPYTGLDGTSDGARVVTQSPAGNRDVSPGTTVKVRTVG</sequence>
<dbReference type="Pfam" id="PF03793">
    <property type="entry name" value="PASTA"/>
    <property type="match status" value="5"/>
</dbReference>
<dbReference type="SUPFAM" id="SSF56112">
    <property type="entry name" value="Protein kinase-like (PK-like)"/>
    <property type="match status" value="1"/>
</dbReference>
<protein>
    <recommendedName>
        <fullName evidence="1">non-specific serine/threonine protein kinase</fullName>
        <ecNumber evidence="1">2.7.11.1</ecNumber>
    </recommendedName>
</protein>
<keyword evidence="5 13" id="KW-0418">Kinase</keyword>
<dbReference type="Gene3D" id="3.30.200.20">
    <property type="entry name" value="Phosphorylase Kinase, domain 1"/>
    <property type="match status" value="1"/>
</dbReference>
<comment type="catalytic activity">
    <reaction evidence="8">
        <text>L-seryl-[protein] + ATP = O-phospho-L-seryl-[protein] + ADP + H(+)</text>
        <dbReference type="Rhea" id="RHEA:17989"/>
        <dbReference type="Rhea" id="RHEA-COMP:9863"/>
        <dbReference type="Rhea" id="RHEA-COMP:11604"/>
        <dbReference type="ChEBI" id="CHEBI:15378"/>
        <dbReference type="ChEBI" id="CHEBI:29999"/>
        <dbReference type="ChEBI" id="CHEBI:30616"/>
        <dbReference type="ChEBI" id="CHEBI:83421"/>
        <dbReference type="ChEBI" id="CHEBI:456216"/>
        <dbReference type="EC" id="2.7.11.1"/>
    </reaction>
</comment>
<comment type="caution">
    <text evidence="13">The sequence shown here is derived from an EMBL/GenBank/DDBJ whole genome shotgun (WGS) entry which is preliminary data.</text>
</comment>
<keyword evidence="3" id="KW-0808">Transferase</keyword>
<accession>A0A9Q4CB17</accession>
<dbReference type="SMART" id="SM00220">
    <property type="entry name" value="S_TKc"/>
    <property type="match status" value="1"/>
</dbReference>
<keyword evidence="6" id="KW-0067">ATP-binding</keyword>
<dbReference type="FunFam" id="1.10.510.10:FF:000021">
    <property type="entry name" value="Serine/threonine protein kinase"/>
    <property type="match status" value="1"/>
</dbReference>
<dbReference type="CDD" id="cd14014">
    <property type="entry name" value="STKc_PknB_like"/>
    <property type="match status" value="1"/>
</dbReference>
<reference evidence="13" key="1">
    <citation type="submission" date="2022-11" db="EMBL/GenBank/DDBJ databases">
        <title>Corynebacterium sp. isolated from Penguins.</title>
        <authorList>
            <person name="Sedlar K."/>
            <person name="Svec P."/>
        </authorList>
    </citation>
    <scope>NUCLEOTIDE SEQUENCE</scope>
    <source>
        <strain evidence="13">P5875</strain>
    </source>
</reference>
<dbReference type="EMBL" id="JAPMKX010000001">
    <property type="protein sequence ID" value="MCX7537436.1"/>
    <property type="molecule type" value="Genomic_DNA"/>
</dbReference>
<evidence type="ECO:0000256" key="1">
    <source>
        <dbReference type="ARBA" id="ARBA00012513"/>
    </source>
</evidence>
<dbReference type="PROSITE" id="PS50011">
    <property type="entry name" value="PROTEIN_KINASE_DOM"/>
    <property type="match status" value="1"/>
</dbReference>
<keyword evidence="10" id="KW-1133">Transmembrane helix</keyword>
<proteinExistence type="predicted"/>
<dbReference type="Gene3D" id="1.10.510.10">
    <property type="entry name" value="Transferase(Phosphotransferase) domain 1"/>
    <property type="match status" value="1"/>
</dbReference>
<evidence type="ECO:0000313" key="13">
    <source>
        <dbReference type="EMBL" id="MCX7537436.1"/>
    </source>
</evidence>
<feature type="region of interest" description="Disordered" evidence="9">
    <location>
        <begin position="310"/>
        <end position="360"/>
    </location>
</feature>
<evidence type="ECO:0000313" key="14">
    <source>
        <dbReference type="Proteomes" id="UP001070238"/>
    </source>
</evidence>
<dbReference type="PANTHER" id="PTHR43289">
    <property type="entry name" value="MITOGEN-ACTIVATED PROTEIN KINASE KINASE KINASE 20-RELATED"/>
    <property type="match status" value="1"/>
</dbReference>
<dbReference type="GO" id="GO:0005524">
    <property type="term" value="F:ATP binding"/>
    <property type="evidence" value="ECO:0007669"/>
    <property type="project" value="UniProtKB-KW"/>
</dbReference>
<dbReference type="AlphaFoldDB" id="A0A9Q4CB17"/>
<evidence type="ECO:0000256" key="7">
    <source>
        <dbReference type="ARBA" id="ARBA00047899"/>
    </source>
</evidence>
<evidence type="ECO:0000259" key="11">
    <source>
        <dbReference type="PROSITE" id="PS50011"/>
    </source>
</evidence>
<evidence type="ECO:0000259" key="12">
    <source>
        <dbReference type="PROSITE" id="PS51178"/>
    </source>
</evidence>
<evidence type="ECO:0000256" key="9">
    <source>
        <dbReference type="SAM" id="MobiDB-lite"/>
    </source>
</evidence>
<dbReference type="EC" id="2.7.11.1" evidence="1"/>
<keyword evidence="4" id="KW-0547">Nucleotide-binding</keyword>
<keyword evidence="2" id="KW-0723">Serine/threonine-protein kinase</keyword>
<evidence type="ECO:0000256" key="8">
    <source>
        <dbReference type="ARBA" id="ARBA00048679"/>
    </source>
</evidence>
<feature type="domain" description="PASTA" evidence="12">
    <location>
        <begin position="508"/>
        <end position="574"/>
    </location>
</feature>
<comment type="catalytic activity">
    <reaction evidence="7">
        <text>L-threonyl-[protein] + ATP = O-phospho-L-threonyl-[protein] + ADP + H(+)</text>
        <dbReference type="Rhea" id="RHEA:46608"/>
        <dbReference type="Rhea" id="RHEA-COMP:11060"/>
        <dbReference type="Rhea" id="RHEA-COMP:11605"/>
        <dbReference type="ChEBI" id="CHEBI:15378"/>
        <dbReference type="ChEBI" id="CHEBI:30013"/>
        <dbReference type="ChEBI" id="CHEBI:30616"/>
        <dbReference type="ChEBI" id="CHEBI:61977"/>
        <dbReference type="ChEBI" id="CHEBI:456216"/>
        <dbReference type="EC" id="2.7.11.1"/>
    </reaction>
</comment>
<dbReference type="InterPro" id="IPR011009">
    <property type="entry name" value="Kinase-like_dom_sf"/>
</dbReference>
<keyword evidence="10" id="KW-0812">Transmembrane</keyword>
<gene>
    <name evidence="13" type="primary">pknB</name>
    <name evidence="13" type="ORF">OS123_02585</name>
</gene>
<evidence type="ECO:0000256" key="10">
    <source>
        <dbReference type="SAM" id="Phobius"/>
    </source>
</evidence>
<dbReference type="InterPro" id="IPR000719">
    <property type="entry name" value="Prot_kinase_dom"/>
</dbReference>
<evidence type="ECO:0000256" key="3">
    <source>
        <dbReference type="ARBA" id="ARBA00022679"/>
    </source>
</evidence>
<evidence type="ECO:0000256" key="5">
    <source>
        <dbReference type="ARBA" id="ARBA00022777"/>
    </source>
</evidence>
<evidence type="ECO:0000256" key="2">
    <source>
        <dbReference type="ARBA" id="ARBA00022527"/>
    </source>
</evidence>
<dbReference type="GO" id="GO:0004674">
    <property type="term" value="F:protein serine/threonine kinase activity"/>
    <property type="evidence" value="ECO:0007669"/>
    <property type="project" value="UniProtKB-KW"/>
</dbReference>
<name>A0A9Q4CB17_9CORY</name>
<feature type="compositionally biased region" description="Polar residues" evidence="9">
    <location>
        <begin position="317"/>
        <end position="333"/>
    </location>
</feature>
<organism evidence="13 14">
    <name type="scientific">Corynebacterium antarcticum</name>
    <dbReference type="NCBI Taxonomy" id="2800405"/>
    <lineage>
        <taxon>Bacteria</taxon>
        <taxon>Bacillati</taxon>
        <taxon>Actinomycetota</taxon>
        <taxon>Actinomycetes</taxon>
        <taxon>Mycobacteriales</taxon>
        <taxon>Corynebacteriaceae</taxon>
        <taxon>Corynebacterium</taxon>
    </lineage>
</organism>
<feature type="domain" description="PASTA" evidence="12">
    <location>
        <begin position="706"/>
        <end position="769"/>
    </location>
</feature>
<dbReference type="Gene3D" id="3.30.10.20">
    <property type="match status" value="5"/>
</dbReference>
<dbReference type="SMART" id="SM00740">
    <property type="entry name" value="PASTA"/>
    <property type="match status" value="4"/>
</dbReference>
<feature type="domain" description="PASTA" evidence="12">
    <location>
        <begin position="575"/>
        <end position="642"/>
    </location>
</feature>
<keyword evidence="10" id="KW-0472">Membrane</keyword>
<dbReference type="InterPro" id="IPR008271">
    <property type="entry name" value="Ser/Thr_kinase_AS"/>
</dbReference>
<evidence type="ECO:0000256" key="4">
    <source>
        <dbReference type="ARBA" id="ARBA00022741"/>
    </source>
</evidence>
<dbReference type="PROSITE" id="PS00108">
    <property type="entry name" value="PROTEIN_KINASE_ST"/>
    <property type="match status" value="1"/>
</dbReference>
<dbReference type="PANTHER" id="PTHR43289:SF34">
    <property type="entry name" value="SERINE_THREONINE-PROTEIN KINASE YBDM-RELATED"/>
    <property type="match status" value="1"/>
</dbReference>
<dbReference type="NCBIfam" id="NF033483">
    <property type="entry name" value="PknB_PASTA_kin"/>
    <property type="match status" value="1"/>
</dbReference>
<feature type="transmembrane region" description="Helical" evidence="10">
    <location>
        <begin position="418"/>
        <end position="439"/>
    </location>
</feature>
<feature type="domain" description="Protein kinase" evidence="11">
    <location>
        <begin position="14"/>
        <end position="270"/>
    </location>
</feature>
<evidence type="ECO:0000256" key="6">
    <source>
        <dbReference type="ARBA" id="ARBA00022840"/>
    </source>
</evidence>
<dbReference type="InterPro" id="IPR005543">
    <property type="entry name" value="PASTA_dom"/>
</dbReference>
<dbReference type="RefSeq" id="WP_267169056.1">
    <property type="nucleotide sequence ID" value="NZ_JAPMKX010000001.1"/>
</dbReference>
<dbReference type="Pfam" id="PF00069">
    <property type="entry name" value="Pkinase"/>
    <property type="match status" value="1"/>
</dbReference>
<dbReference type="CDD" id="cd06577">
    <property type="entry name" value="PASTA_pknB"/>
    <property type="match status" value="5"/>
</dbReference>
<dbReference type="PROSITE" id="PS51178">
    <property type="entry name" value="PASTA"/>
    <property type="match status" value="4"/>
</dbReference>
<feature type="domain" description="PASTA" evidence="12">
    <location>
        <begin position="441"/>
        <end position="507"/>
    </location>
</feature>
<dbReference type="Proteomes" id="UP001070238">
    <property type="component" value="Unassembled WGS sequence"/>
</dbReference>